<feature type="coiled-coil region" evidence="1">
    <location>
        <begin position="424"/>
        <end position="458"/>
    </location>
</feature>
<dbReference type="GO" id="GO:0008236">
    <property type="term" value="F:serine-type peptidase activity"/>
    <property type="evidence" value="ECO:0007669"/>
    <property type="project" value="InterPro"/>
</dbReference>
<evidence type="ECO:0000313" key="5">
    <source>
        <dbReference type="Proteomes" id="UP000586305"/>
    </source>
</evidence>
<dbReference type="Gene3D" id="3.30.750.44">
    <property type="match status" value="1"/>
</dbReference>
<feature type="signal peptide" evidence="2">
    <location>
        <begin position="1"/>
        <end position="24"/>
    </location>
</feature>
<dbReference type="InterPro" id="IPR005151">
    <property type="entry name" value="Tail-specific_protease"/>
</dbReference>
<dbReference type="RefSeq" id="WP_171627253.1">
    <property type="nucleotide sequence ID" value="NZ_JABBPG010000008.1"/>
</dbReference>
<dbReference type="Proteomes" id="UP000586305">
    <property type="component" value="Unassembled WGS sequence"/>
</dbReference>
<dbReference type="AlphaFoldDB" id="A0A849VG53"/>
<dbReference type="PANTHER" id="PTHR11261:SF3">
    <property type="entry name" value="RETINOL-BINDING PROTEIN 3"/>
    <property type="match status" value="1"/>
</dbReference>
<gene>
    <name evidence="4" type="ORF">HG263_16825</name>
</gene>
<dbReference type="GO" id="GO:0006508">
    <property type="term" value="P:proteolysis"/>
    <property type="evidence" value="ECO:0007669"/>
    <property type="project" value="InterPro"/>
</dbReference>
<dbReference type="InterPro" id="IPR029045">
    <property type="entry name" value="ClpP/crotonase-like_dom_sf"/>
</dbReference>
<evidence type="ECO:0000256" key="1">
    <source>
        <dbReference type="SAM" id="Coils"/>
    </source>
</evidence>
<feature type="chain" id="PRO_5032387980" evidence="2">
    <location>
        <begin position="25"/>
        <end position="463"/>
    </location>
</feature>
<organism evidence="4 5">
    <name type="scientific">Pseudoalteromonas caenipelagi</name>
    <dbReference type="NCBI Taxonomy" id="2726988"/>
    <lineage>
        <taxon>Bacteria</taxon>
        <taxon>Pseudomonadati</taxon>
        <taxon>Pseudomonadota</taxon>
        <taxon>Gammaproteobacteria</taxon>
        <taxon>Alteromonadales</taxon>
        <taxon>Pseudoalteromonadaceae</taxon>
        <taxon>Pseudoalteromonas</taxon>
    </lineage>
</organism>
<dbReference type="Pfam" id="PF11918">
    <property type="entry name" value="Peptidase_S41_N"/>
    <property type="match status" value="1"/>
</dbReference>
<evidence type="ECO:0000313" key="4">
    <source>
        <dbReference type="EMBL" id="NOU52195.1"/>
    </source>
</evidence>
<evidence type="ECO:0000256" key="2">
    <source>
        <dbReference type="SAM" id="SignalP"/>
    </source>
</evidence>
<protein>
    <submittedName>
        <fullName evidence="4">S41 family peptidase</fullName>
    </submittedName>
</protein>
<dbReference type="Pfam" id="PF03572">
    <property type="entry name" value="Peptidase_S41"/>
    <property type="match status" value="1"/>
</dbReference>
<dbReference type="EMBL" id="JABBPG010000008">
    <property type="protein sequence ID" value="NOU52195.1"/>
    <property type="molecule type" value="Genomic_DNA"/>
</dbReference>
<reference evidence="4 5" key="1">
    <citation type="submission" date="2020-04" db="EMBL/GenBank/DDBJ databases">
        <title>Pseudoalteromonas caenipelagi sp. nov., isolated from a tidal flat.</title>
        <authorList>
            <person name="Park S."/>
            <person name="Yoon J.-H."/>
        </authorList>
    </citation>
    <scope>NUCLEOTIDE SEQUENCE [LARGE SCALE GENOMIC DNA]</scope>
    <source>
        <strain evidence="4 5">JBTF-M23</strain>
    </source>
</reference>
<keyword evidence="5" id="KW-1185">Reference proteome</keyword>
<dbReference type="PANTHER" id="PTHR11261">
    <property type="entry name" value="INTERPHOTORECEPTOR RETINOID-BINDING PROTEIN"/>
    <property type="match status" value="1"/>
</dbReference>
<name>A0A849VG53_9GAMM</name>
<dbReference type="Gene3D" id="3.90.226.10">
    <property type="entry name" value="2-enoyl-CoA Hydratase, Chain A, domain 1"/>
    <property type="match status" value="1"/>
</dbReference>
<keyword evidence="2" id="KW-0732">Signal</keyword>
<proteinExistence type="predicted"/>
<keyword evidence="1" id="KW-0175">Coiled coil</keyword>
<comment type="caution">
    <text evidence="4">The sequence shown here is derived from an EMBL/GenBank/DDBJ whole genome shotgun (WGS) entry which is preliminary data.</text>
</comment>
<dbReference type="CDD" id="cd07563">
    <property type="entry name" value="Peptidase_S41_IRBP"/>
    <property type="match status" value="1"/>
</dbReference>
<feature type="domain" description="Tail specific protease" evidence="3">
    <location>
        <begin position="111"/>
        <end position="308"/>
    </location>
</feature>
<accession>A0A849VG53</accession>
<dbReference type="SMART" id="SM00245">
    <property type="entry name" value="TSPc"/>
    <property type="match status" value="1"/>
</dbReference>
<sequence length="463" mass="52234">MNYLIKSFVCSMLLCGTTIGSVMANEISSEIQQNTITKLSTLLEEHYVFEDVAKQTTAKLKAEFEAGKFAQYHDAEGFAMALTEWLQTQAKDRHLRVRVNPSSDNVIGAKARFEDSLLKPLNRGASSQGVLEVSMLEGDIGYLQLNSFRGLEDTKAYLDAAMTVLSSAQAIIIDLRKNGGGSPFTVQYLCSYFFDKKLLLNSLYYREEDETRDFYVLDDVSGKKLTDIPLYILTSKRTYSAAEEFSYNMRTRERATLVGETTGGAANPGGMFPVNETFRTFIATGTAINPVTKTNWETVGVEPHVKVAPEQALDKAIALAKEAVNKRWHSKKQQREEGIAKLFKLMSEIQNNAEYSDKQKSHYLTRLSQLFEGLELSRYGYYELAEDELDKHPHLGALLLEVNSQYFPKDEYIYGLWAEALKKNGQLKQAKKILESGIERVESELQKQYLQKELAQLDSKSAL</sequence>
<evidence type="ECO:0000259" key="3">
    <source>
        <dbReference type="SMART" id="SM00245"/>
    </source>
</evidence>
<dbReference type="SUPFAM" id="SSF52096">
    <property type="entry name" value="ClpP/crotonase"/>
    <property type="match status" value="1"/>
</dbReference>